<evidence type="ECO:0000256" key="6">
    <source>
        <dbReference type="ARBA" id="ARBA00034496"/>
    </source>
</evidence>
<dbReference type="InterPro" id="IPR001486">
    <property type="entry name" value="Hemoglobin_trunc"/>
</dbReference>
<evidence type="ECO:0000313" key="7">
    <source>
        <dbReference type="EMBL" id="KAK7820972.1"/>
    </source>
</evidence>
<reference evidence="7 8" key="1">
    <citation type="journal article" date="2018" name="Sci. Data">
        <title>The draft genome sequence of cork oak.</title>
        <authorList>
            <person name="Ramos A.M."/>
            <person name="Usie A."/>
            <person name="Barbosa P."/>
            <person name="Barros P.M."/>
            <person name="Capote T."/>
            <person name="Chaves I."/>
            <person name="Simoes F."/>
            <person name="Abreu I."/>
            <person name="Carrasquinho I."/>
            <person name="Faro C."/>
            <person name="Guimaraes J.B."/>
            <person name="Mendonca D."/>
            <person name="Nobrega F."/>
            <person name="Rodrigues L."/>
            <person name="Saibo N.J.M."/>
            <person name="Varela M.C."/>
            <person name="Egas C."/>
            <person name="Matos J."/>
            <person name="Miguel C.M."/>
            <person name="Oliveira M.M."/>
            <person name="Ricardo C.P."/>
            <person name="Goncalves S."/>
        </authorList>
    </citation>
    <scope>NUCLEOTIDE SEQUENCE [LARGE SCALE GENOMIC DNA]</scope>
    <source>
        <strain evidence="8">cv. HL8</strain>
    </source>
</reference>
<evidence type="ECO:0000256" key="2">
    <source>
        <dbReference type="ARBA" id="ARBA00022617"/>
    </source>
</evidence>
<dbReference type="Proteomes" id="UP000237347">
    <property type="component" value="Unassembled WGS sequence"/>
</dbReference>
<name>A0AAW0J3A6_QUESU</name>
<keyword evidence="5" id="KW-0408">Iron</keyword>
<comment type="similarity">
    <text evidence="6">Belongs to the truncated hemoglobin family. Group II subfamily.</text>
</comment>
<dbReference type="AlphaFoldDB" id="A0AAW0J3A6"/>
<keyword evidence="8" id="KW-1185">Reference proteome</keyword>
<dbReference type="InterPro" id="IPR044203">
    <property type="entry name" value="GlbO/GLB3-like"/>
</dbReference>
<keyword evidence="4" id="KW-0479">Metal-binding</keyword>
<dbReference type="Pfam" id="PF01152">
    <property type="entry name" value="Bac_globin"/>
    <property type="match status" value="2"/>
</dbReference>
<gene>
    <name evidence="7" type="primary">GLB3</name>
    <name evidence="7" type="ORF">CFP56_038219</name>
</gene>
<dbReference type="InterPro" id="IPR009050">
    <property type="entry name" value="Globin-like_sf"/>
</dbReference>
<keyword evidence="2" id="KW-0349">Heme</keyword>
<dbReference type="PANTHER" id="PTHR47366">
    <property type="entry name" value="TWO-ON-TWO HEMOGLOBIN-3"/>
    <property type="match status" value="1"/>
</dbReference>
<dbReference type="GO" id="GO:0005344">
    <property type="term" value="F:oxygen carrier activity"/>
    <property type="evidence" value="ECO:0007669"/>
    <property type="project" value="UniProtKB-KW"/>
</dbReference>
<dbReference type="Gene3D" id="1.10.490.10">
    <property type="entry name" value="Globins"/>
    <property type="match status" value="3"/>
</dbReference>
<keyword evidence="1" id="KW-0813">Transport</keyword>
<sequence length="213" mass="24392">MQSLQAKASEWSGVKQDDAFAIDDTNLFQKLGLQTFINLSTNFYTRFSIESCKTILHLQVLHQLGHPALIARHRPFPVTHRAAERWLHHMQQALDGTTDIDADSKVRMMNFFRHTAFFLVAGDELKGQNQQPQCHPALIARHRPFPVTHRAAERWLHHMQQALDGTTDIDADSKVRMMNFFRHTAFFLVAGDELKGQNQQPQCKHGTSNQTPV</sequence>
<comment type="caution">
    <text evidence="7">The sequence shown here is derived from an EMBL/GenBank/DDBJ whole genome shotgun (WGS) entry which is preliminary data.</text>
</comment>
<dbReference type="GO" id="GO:0020037">
    <property type="term" value="F:heme binding"/>
    <property type="evidence" value="ECO:0007669"/>
    <property type="project" value="InterPro"/>
</dbReference>
<evidence type="ECO:0000256" key="1">
    <source>
        <dbReference type="ARBA" id="ARBA00022448"/>
    </source>
</evidence>
<keyword evidence="3" id="KW-0561">Oxygen transport</keyword>
<dbReference type="SUPFAM" id="SSF46458">
    <property type="entry name" value="Globin-like"/>
    <property type="match status" value="2"/>
</dbReference>
<evidence type="ECO:0000313" key="8">
    <source>
        <dbReference type="Proteomes" id="UP000237347"/>
    </source>
</evidence>
<evidence type="ECO:0000256" key="3">
    <source>
        <dbReference type="ARBA" id="ARBA00022621"/>
    </source>
</evidence>
<dbReference type="GO" id="GO:0019825">
    <property type="term" value="F:oxygen binding"/>
    <property type="evidence" value="ECO:0007669"/>
    <property type="project" value="InterPro"/>
</dbReference>
<dbReference type="InterPro" id="IPR012292">
    <property type="entry name" value="Globin/Proto"/>
</dbReference>
<dbReference type="PANTHER" id="PTHR47366:SF1">
    <property type="entry name" value="TWO-ON-TWO HEMOGLOBIN-3"/>
    <property type="match status" value="1"/>
</dbReference>
<accession>A0AAW0J3A6</accession>
<dbReference type="GO" id="GO:0046872">
    <property type="term" value="F:metal ion binding"/>
    <property type="evidence" value="ECO:0007669"/>
    <property type="project" value="UniProtKB-KW"/>
</dbReference>
<protein>
    <submittedName>
        <fullName evidence="7">Two-on-two hemoglobin-3</fullName>
    </submittedName>
</protein>
<dbReference type="EMBL" id="PKMF04000718">
    <property type="protein sequence ID" value="KAK7820972.1"/>
    <property type="molecule type" value="Genomic_DNA"/>
</dbReference>
<proteinExistence type="inferred from homology"/>
<organism evidence="7 8">
    <name type="scientific">Quercus suber</name>
    <name type="common">Cork oak</name>
    <dbReference type="NCBI Taxonomy" id="58331"/>
    <lineage>
        <taxon>Eukaryota</taxon>
        <taxon>Viridiplantae</taxon>
        <taxon>Streptophyta</taxon>
        <taxon>Embryophyta</taxon>
        <taxon>Tracheophyta</taxon>
        <taxon>Spermatophyta</taxon>
        <taxon>Magnoliopsida</taxon>
        <taxon>eudicotyledons</taxon>
        <taxon>Gunneridae</taxon>
        <taxon>Pentapetalae</taxon>
        <taxon>rosids</taxon>
        <taxon>fabids</taxon>
        <taxon>Fagales</taxon>
        <taxon>Fagaceae</taxon>
        <taxon>Quercus</taxon>
    </lineage>
</organism>
<evidence type="ECO:0000256" key="5">
    <source>
        <dbReference type="ARBA" id="ARBA00023004"/>
    </source>
</evidence>
<evidence type="ECO:0000256" key="4">
    <source>
        <dbReference type="ARBA" id="ARBA00022723"/>
    </source>
</evidence>